<dbReference type="EMBL" id="CAXLJM020000005">
    <property type="protein sequence ID" value="CAL8071297.1"/>
    <property type="molecule type" value="Genomic_DNA"/>
</dbReference>
<comment type="catalytic activity">
    <reaction evidence="1 7">
        <text>[protein]-peptidylproline (omega=180) = [protein]-peptidylproline (omega=0)</text>
        <dbReference type="Rhea" id="RHEA:16237"/>
        <dbReference type="Rhea" id="RHEA-COMP:10747"/>
        <dbReference type="Rhea" id="RHEA-COMP:10748"/>
        <dbReference type="ChEBI" id="CHEBI:83833"/>
        <dbReference type="ChEBI" id="CHEBI:83834"/>
        <dbReference type="EC" id="5.2.1.8"/>
    </reaction>
</comment>
<feature type="domain" description="PPIase FKBP-type" evidence="10">
    <location>
        <begin position="145"/>
        <end position="243"/>
    </location>
</feature>
<feature type="region of interest" description="Disordered" evidence="9">
    <location>
        <begin position="1"/>
        <end position="93"/>
    </location>
</feature>
<dbReference type="InterPro" id="IPR011990">
    <property type="entry name" value="TPR-like_helical_dom_sf"/>
</dbReference>
<dbReference type="InterPro" id="IPR001179">
    <property type="entry name" value="PPIase_FKBP_dom"/>
</dbReference>
<evidence type="ECO:0000256" key="6">
    <source>
        <dbReference type="ARBA" id="ARBA00023235"/>
    </source>
</evidence>
<dbReference type="PANTHER" id="PTHR46512">
    <property type="entry name" value="PEPTIDYLPROLYL ISOMERASE"/>
    <property type="match status" value="1"/>
</dbReference>
<keyword evidence="6 7" id="KW-0413">Isomerase</keyword>
<evidence type="ECO:0000256" key="7">
    <source>
        <dbReference type="PROSITE-ProRule" id="PRU00277"/>
    </source>
</evidence>
<dbReference type="Pfam" id="PF00254">
    <property type="entry name" value="FKBP_C"/>
    <property type="match status" value="1"/>
</dbReference>
<dbReference type="InterPro" id="IPR046357">
    <property type="entry name" value="PPIase_dom_sf"/>
</dbReference>
<keyword evidence="12" id="KW-1185">Reference proteome</keyword>
<dbReference type="InterPro" id="IPR050754">
    <property type="entry name" value="FKBP4/5/8-like"/>
</dbReference>
<keyword evidence="3" id="KW-0677">Repeat</keyword>
<dbReference type="Proteomes" id="UP001642540">
    <property type="component" value="Unassembled WGS sequence"/>
</dbReference>
<dbReference type="PROSITE" id="PS50059">
    <property type="entry name" value="FKBP_PPIASE"/>
    <property type="match status" value="1"/>
</dbReference>
<feature type="compositionally biased region" description="Low complexity" evidence="9">
    <location>
        <begin position="17"/>
        <end position="27"/>
    </location>
</feature>
<dbReference type="PROSITE" id="PS50005">
    <property type="entry name" value="TPR"/>
    <property type="match status" value="1"/>
</dbReference>
<evidence type="ECO:0000256" key="9">
    <source>
        <dbReference type="SAM" id="MobiDB-lite"/>
    </source>
</evidence>
<dbReference type="Gene3D" id="1.25.40.10">
    <property type="entry name" value="Tetratricopeptide repeat domain"/>
    <property type="match status" value="1"/>
</dbReference>
<keyword evidence="4 8" id="KW-0802">TPR repeat</keyword>
<organism evidence="11 12">
    <name type="scientific">Orchesella dallaii</name>
    <dbReference type="NCBI Taxonomy" id="48710"/>
    <lineage>
        <taxon>Eukaryota</taxon>
        <taxon>Metazoa</taxon>
        <taxon>Ecdysozoa</taxon>
        <taxon>Arthropoda</taxon>
        <taxon>Hexapoda</taxon>
        <taxon>Collembola</taxon>
        <taxon>Entomobryomorpha</taxon>
        <taxon>Entomobryoidea</taxon>
        <taxon>Orchesellidae</taxon>
        <taxon>Orchesellinae</taxon>
        <taxon>Orchesella</taxon>
    </lineage>
</organism>
<dbReference type="SUPFAM" id="SSF48452">
    <property type="entry name" value="TPR-like"/>
    <property type="match status" value="1"/>
</dbReference>
<dbReference type="EC" id="5.2.1.8" evidence="2 7"/>
<evidence type="ECO:0000256" key="2">
    <source>
        <dbReference type="ARBA" id="ARBA00013194"/>
    </source>
</evidence>
<evidence type="ECO:0000313" key="12">
    <source>
        <dbReference type="Proteomes" id="UP001642540"/>
    </source>
</evidence>
<evidence type="ECO:0000256" key="1">
    <source>
        <dbReference type="ARBA" id="ARBA00000971"/>
    </source>
</evidence>
<dbReference type="InterPro" id="IPR019734">
    <property type="entry name" value="TPR_rpt"/>
</dbReference>
<sequence length="555" mass="61721">MEQEAKDSVPDVGGGDASSDATSSQNRGGDGGDRGYGNYYRGRGGSRGRGRGGQGHHHKREPIDLKEIPIPPELIPSTQGRNHVSKPGGGDSPILGGYNVPPCPYGGCAPASTAVDITPEKNGKLWKVILQPAEPHLIAAPPLDGMVAQIHYKSWLLADDTKEIFDASSFYEGDTSPLEFVLGKRETIRAINDGVQTMFKGEKALFIAHFDYAYSRYSASKPHTGNIPNKSHICTEVELAAVFDVFDGLQDDEDAREVVREMVQVCEDGEEMHENTIAFVKLTGYYDDKVFFPVKLLPYVPYDNNWGNSEAAMLLPYSLGKTVCSMKCGEKAWVTLKGCSAFESDFEDKSQGLIIKAGDVIKFLVEIEEVEQILDPFVLSFAEKIDGSKELLEQGETFMERDCADAAFYKFSRVEEYLVGAKDYLKHIPEELSLSADRLLFQALFNMACMFGKTQNVELNTALLRCNQALELATSFPQSSVLTGKVYYQRGMLRMGQKEFELAKEDFQKAIQTVFDSGELKQSKLVLDAKEMLVMAEEKRKDQKKTYPLRYFPPK</sequence>
<evidence type="ECO:0000256" key="5">
    <source>
        <dbReference type="ARBA" id="ARBA00023110"/>
    </source>
</evidence>
<name>A0ABP1PRG1_9HEXA</name>
<dbReference type="SUPFAM" id="SSF54534">
    <property type="entry name" value="FKBP-like"/>
    <property type="match status" value="1"/>
</dbReference>
<comment type="caution">
    <text evidence="11">The sequence shown here is derived from an EMBL/GenBank/DDBJ whole genome shotgun (WGS) entry which is preliminary data.</text>
</comment>
<feature type="repeat" description="TPR" evidence="8">
    <location>
        <begin position="484"/>
        <end position="517"/>
    </location>
</feature>
<feature type="compositionally biased region" description="Basic residues" evidence="9">
    <location>
        <begin position="44"/>
        <end position="60"/>
    </location>
</feature>
<accession>A0ABP1PRG1</accession>
<reference evidence="11 12" key="1">
    <citation type="submission" date="2024-08" db="EMBL/GenBank/DDBJ databases">
        <authorList>
            <person name="Cucini C."/>
            <person name="Frati F."/>
        </authorList>
    </citation>
    <scope>NUCLEOTIDE SEQUENCE [LARGE SCALE GENOMIC DNA]</scope>
</reference>
<dbReference type="PANTHER" id="PTHR46512:SF9">
    <property type="entry name" value="PEPTIDYLPROLYL ISOMERASE"/>
    <property type="match status" value="1"/>
</dbReference>
<evidence type="ECO:0000256" key="8">
    <source>
        <dbReference type="PROSITE-ProRule" id="PRU00339"/>
    </source>
</evidence>
<dbReference type="Gene3D" id="3.10.50.40">
    <property type="match status" value="1"/>
</dbReference>
<gene>
    <name evidence="11" type="ORF">ODALV1_LOCUS1653</name>
</gene>
<proteinExistence type="predicted"/>
<evidence type="ECO:0000313" key="11">
    <source>
        <dbReference type="EMBL" id="CAL8071297.1"/>
    </source>
</evidence>
<keyword evidence="5 7" id="KW-0697">Rotamase</keyword>
<protein>
    <recommendedName>
        <fullName evidence="2 7">peptidylprolyl isomerase</fullName>
        <ecNumber evidence="2 7">5.2.1.8</ecNumber>
    </recommendedName>
</protein>
<evidence type="ECO:0000256" key="4">
    <source>
        <dbReference type="ARBA" id="ARBA00022803"/>
    </source>
</evidence>
<evidence type="ECO:0000259" key="10">
    <source>
        <dbReference type="PROSITE" id="PS50059"/>
    </source>
</evidence>
<evidence type="ECO:0000256" key="3">
    <source>
        <dbReference type="ARBA" id="ARBA00022737"/>
    </source>
</evidence>